<evidence type="ECO:0000256" key="7">
    <source>
        <dbReference type="ARBA" id="ARBA00022840"/>
    </source>
</evidence>
<dbReference type="InterPro" id="IPR018109">
    <property type="entry name" value="Folylpolyglutamate_synth_CS"/>
</dbReference>
<dbReference type="Pfam" id="PF08245">
    <property type="entry name" value="Mur_ligase_M"/>
    <property type="match status" value="1"/>
</dbReference>
<evidence type="ECO:0000256" key="6">
    <source>
        <dbReference type="ARBA" id="ARBA00022741"/>
    </source>
</evidence>
<dbReference type="InterPro" id="IPR004101">
    <property type="entry name" value="Mur_ligase_C"/>
</dbReference>
<evidence type="ECO:0000256" key="8">
    <source>
        <dbReference type="ARBA" id="ARBA00022842"/>
    </source>
</evidence>
<proteinExistence type="inferred from homology"/>
<evidence type="ECO:0000256" key="5">
    <source>
        <dbReference type="ARBA" id="ARBA00022723"/>
    </source>
</evidence>
<dbReference type="InterPro" id="IPR036565">
    <property type="entry name" value="Mur-like_cat_sf"/>
</dbReference>
<keyword evidence="6" id="KW-0547">Nucleotide-binding</keyword>
<dbReference type="GO" id="GO:0005737">
    <property type="term" value="C:cytoplasm"/>
    <property type="evidence" value="ECO:0007669"/>
    <property type="project" value="TreeGrafter"/>
</dbReference>
<comment type="cofactor">
    <cofactor evidence="1">
        <name>Mg(2+)</name>
        <dbReference type="ChEBI" id="CHEBI:18420"/>
    </cofactor>
</comment>
<evidence type="ECO:0000256" key="2">
    <source>
        <dbReference type="ARBA" id="ARBA00008276"/>
    </source>
</evidence>
<gene>
    <name evidence="13" type="ORF">PIL02S_06417</name>
</gene>
<dbReference type="InterPro" id="IPR001645">
    <property type="entry name" value="Folylpolyglutamate_synth"/>
</dbReference>
<dbReference type="PANTHER" id="PTHR11136:SF0">
    <property type="entry name" value="DIHYDROFOLATE SYNTHETASE-RELATED"/>
    <property type="match status" value="1"/>
</dbReference>
<dbReference type="PROSITE" id="PS01011">
    <property type="entry name" value="FOLYLPOLYGLU_SYNT_1"/>
    <property type="match status" value="1"/>
</dbReference>
<dbReference type="Pfam" id="PF02875">
    <property type="entry name" value="Mur_ligase_C"/>
    <property type="match status" value="1"/>
</dbReference>
<dbReference type="GO" id="GO:0004326">
    <property type="term" value="F:tetrahydrofolylpolyglutamate synthase activity"/>
    <property type="evidence" value="ECO:0007669"/>
    <property type="project" value="UniProtKB-EC"/>
</dbReference>
<evidence type="ECO:0000256" key="9">
    <source>
        <dbReference type="ARBA" id="ARBA00030592"/>
    </source>
</evidence>
<evidence type="ECO:0000313" key="14">
    <source>
        <dbReference type="Proteomes" id="UP000247459"/>
    </source>
</evidence>
<dbReference type="Proteomes" id="UP000247459">
    <property type="component" value="Unassembled WGS sequence"/>
</dbReference>
<dbReference type="GO" id="GO:0005524">
    <property type="term" value="F:ATP binding"/>
    <property type="evidence" value="ECO:0007669"/>
    <property type="project" value="UniProtKB-KW"/>
</dbReference>
<feature type="domain" description="Mur ligase C-terminal" evidence="11">
    <location>
        <begin position="328"/>
        <end position="454"/>
    </location>
</feature>
<keyword evidence="7" id="KW-0067">ATP-binding</keyword>
<evidence type="ECO:0000256" key="3">
    <source>
        <dbReference type="ARBA" id="ARBA00013025"/>
    </source>
</evidence>
<accession>A0A2W0C1S2</accession>
<comment type="similarity">
    <text evidence="2">Belongs to the folylpolyglutamate synthase family.</text>
</comment>
<sequence length="475" mass="52647">MPSGRFFQSNSGPKVKHMTELNGTGVDAPLHTYDEAVDWINGLIPFGIRPGLERITELMSLLGNPHQRLKFIHVAGTNGKGSTCAFLTSVLLQAGYDVGTFTSPYITKFTNRFQYNGEDIPEETLLKLANRLHPLVTDMASTVLGSPTMFEVSTALALLYYAEECYPDVVVWETGLGGRMDVTNIVTPVVSVITNIGMDHTDVLGDTIEAIAGEKAGIIKPGVPVVTCVTQPEAVKVIQEKAQQVRSTVYLSGEQFSYHRLHSDENGQSFHFAGPFRELDARIRMQGIYQMDNAAGALMVLELLRQYMAFILDDRDIALGLENAFWAGRFEKVVHEPRIVLDGAHNPEGAESLAKSIVDVYPHNKLNLMMGMLANKHHEAYLQHILPLVDTLILTEPDFRRKMDAAELLQIVERLRPAIAKENLEIIVEPDWAKALDLLKSRTEAEDLGVVSGTLYLIADVRAALLHQTDSEKGW</sequence>
<evidence type="ECO:0000259" key="12">
    <source>
        <dbReference type="Pfam" id="PF08245"/>
    </source>
</evidence>
<dbReference type="Gene3D" id="3.90.190.20">
    <property type="entry name" value="Mur ligase, C-terminal domain"/>
    <property type="match status" value="1"/>
</dbReference>
<comment type="caution">
    <text evidence="13">The sequence shown here is derived from an EMBL/GenBank/DDBJ whole genome shotgun (WGS) entry which is preliminary data.</text>
</comment>
<dbReference type="GO" id="GO:0046872">
    <property type="term" value="F:metal ion binding"/>
    <property type="evidence" value="ECO:0007669"/>
    <property type="project" value="UniProtKB-KW"/>
</dbReference>
<dbReference type="InterPro" id="IPR036615">
    <property type="entry name" value="Mur_ligase_C_dom_sf"/>
</dbReference>
<keyword evidence="8" id="KW-0460">Magnesium</keyword>
<dbReference type="AlphaFoldDB" id="A0A2W0C1S2"/>
<feature type="domain" description="Mur ligase central" evidence="12">
    <location>
        <begin position="74"/>
        <end position="300"/>
    </location>
</feature>
<keyword evidence="5" id="KW-0479">Metal-binding</keyword>
<evidence type="ECO:0000256" key="1">
    <source>
        <dbReference type="ARBA" id="ARBA00001946"/>
    </source>
</evidence>
<evidence type="ECO:0000313" key="13">
    <source>
        <dbReference type="EMBL" id="PYY25697.1"/>
    </source>
</evidence>
<evidence type="ECO:0000259" key="11">
    <source>
        <dbReference type="Pfam" id="PF02875"/>
    </source>
</evidence>
<dbReference type="Gene3D" id="3.40.1190.10">
    <property type="entry name" value="Mur-like, catalytic domain"/>
    <property type="match status" value="1"/>
</dbReference>
<comment type="catalytic activity">
    <reaction evidence="10">
        <text>(6S)-5,6,7,8-tetrahydrofolyl-(gamma-L-Glu)(n) + L-glutamate + ATP = (6S)-5,6,7,8-tetrahydrofolyl-(gamma-L-Glu)(n+1) + ADP + phosphate + H(+)</text>
        <dbReference type="Rhea" id="RHEA:10580"/>
        <dbReference type="Rhea" id="RHEA-COMP:14738"/>
        <dbReference type="Rhea" id="RHEA-COMP:14740"/>
        <dbReference type="ChEBI" id="CHEBI:15378"/>
        <dbReference type="ChEBI" id="CHEBI:29985"/>
        <dbReference type="ChEBI" id="CHEBI:30616"/>
        <dbReference type="ChEBI" id="CHEBI:43474"/>
        <dbReference type="ChEBI" id="CHEBI:141005"/>
        <dbReference type="ChEBI" id="CHEBI:456216"/>
        <dbReference type="EC" id="6.3.2.17"/>
    </reaction>
</comment>
<protein>
    <recommendedName>
        <fullName evidence="3">tetrahydrofolate synthase</fullName>
        <ecNumber evidence="3">6.3.2.17</ecNumber>
    </recommendedName>
    <alternativeName>
        <fullName evidence="9">Tetrahydrofolylpolyglutamate synthase</fullName>
    </alternativeName>
</protein>
<evidence type="ECO:0000256" key="4">
    <source>
        <dbReference type="ARBA" id="ARBA00022598"/>
    </source>
</evidence>
<dbReference type="EMBL" id="PRLG01000033">
    <property type="protein sequence ID" value="PYY25697.1"/>
    <property type="molecule type" value="Genomic_DNA"/>
</dbReference>
<dbReference type="NCBIfam" id="TIGR01499">
    <property type="entry name" value="folC"/>
    <property type="match status" value="1"/>
</dbReference>
<organism evidence="13 14">
    <name type="scientific">Paenibacillus illinoisensis</name>
    <dbReference type="NCBI Taxonomy" id="59845"/>
    <lineage>
        <taxon>Bacteria</taxon>
        <taxon>Bacillati</taxon>
        <taxon>Bacillota</taxon>
        <taxon>Bacilli</taxon>
        <taxon>Bacillales</taxon>
        <taxon>Paenibacillaceae</taxon>
        <taxon>Paenibacillus</taxon>
    </lineage>
</organism>
<keyword evidence="4 13" id="KW-0436">Ligase</keyword>
<dbReference type="GO" id="GO:0008841">
    <property type="term" value="F:dihydrofolate synthase activity"/>
    <property type="evidence" value="ECO:0007669"/>
    <property type="project" value="TreeGrafter"/>
</dbReference>
<dbReference type="PIRSF" id="PIRSF001563">
    <property type="entry name" value="Folylpolyglu_synth"/>
    <property type="match status" value="1"/>
</dbReference>
<name>A0A2W0C1S2_9BACL</name>
<dbReference type="SUPFAM" id="SSF53623">
    <property type="entry name" value="MurD-like peptide ligases, catalytic domain"/>
    <property type="match status" value="1"/>
</dbReference>
<reference evidence="13 14" key="1">
    <citation type="submission" date="2018-01" db="EMBL/GenBank/DDBJ databases">
        <title>Genome sequence of the PGP bacterium Paenibacillus illinoisensis E3.</title>
        <authorList>
            <person name="Rolli E."/>
            <person name="Marasco R."/>
            <person name="Bessem C."/>
            <person name="Michoud G."/>
            <person name="Gaiarsa S."/>
            <person name="Borin S."/>
            <person name="Daffonchio D."/>
        </authorList>
    </citation>
    <scope>NUCLEOTIDE SEQUENCE [LARGE SCALE GENOMIC DNA]</scope>
    <source>
        <strain evidence="13 14">E3</strain>
    </source>
</reference>
<dbReference type="EC" id="6.3.2.17" evidence="3"/>
<dbReference type="SUPFAM" id="SSF53244">
    <property type="entry name" value="MurD-like peptide ligases, peptide-binding domain"/>
    <property type="match status" value="1"/>
</dbReference>
<evidence type="ECO:0000256" key="10">
    <source>
        <dbReference type="ARBA" id="ARBA00047493"/>
    </source>
</evidence>
<dbReference type="PANTHER" id="PTHR11136">
    <property type="entry name" value="FOLYLPOLYGLUTAMATE SYNTHASE-RELATED"/>
    <property type="match status" value="1"/>
</dbReference>
<dbReference type="FunFam" id="3.40.1190.10:FF:000011">
    <property type="entry name" value="Folylpolyglutamate synthase/dihydrofolate synthase"/>
    <property type="match status" value="1"/>
</dbReference>
<dbReference type="InterPro" id="IPR013221">
    <property type="entry name" value="Mur_ligase_cen"/>
</dbReference>